<accession>E6QC24</accession>
<dbReference type="GO" id="GO:0006742">
    <property type="term" value="P:NADP+ catabolic process"/>
    <property type="evidence" value="ECO:0007669"/>
    <property type="project" value="TreeGrafter"/>
</dbReference>
<dbReference type="PROSITE" id="PS00893">
    <property type="entry name" value="NUDIX_BOX"/>
    <property type="match status" value="1"/>
</dbReference>
<evidence type="ECO:0000256" key="5">
    <source>
        <dbReference type="ARBA" id="ARBA00022801"/>
    </source>
</evidence>
<dbReference type="EMBL" id="CABP01000082">
    <property type="protein sequence ID" value="CBI04750.1"/>
    <property type="molecule type" value="Genomic_DNA"/>
</dbReference>
<dbReference type="InterPro" id="IPR020084">
    <property type="entry name" value="NUDIX_hydrolase_CS"/>
</dbReference>
<evidence type="ECO:0000256" key="3">
    <source>
        <dbReference type="ARBA" id="ARBA00009595"/>
    </source>
</evidence>
<comment type="caution">
    <text evidence="9">The sequence shown here is derived from an EMBL/GenBank/DDBJ whole genome shotgun (WGS) entry which is preliminary data.</text>
</comment>
<proteinExistence type="inferred from homology"/>
<dbReference type="PROSITE" id="PS51462">
    <property type="entry name" value="NUDIX"/>
    <property type="match status" value="1"/>
</dbReference>
<dbReference type="GO" id="GO:0035529">
    <property type="term" value="F:NADH pyrophosphatase activity"/>
    <property type="evidence" value="ECO:0007669"/>
    <property type="project" value="TreeGrafter"/>
</dbReference>
<comment type="cofactor">
    <cofactor evidence="2">
        <name>Zn(2+)</name>
        <dbReference type="ChEBI" id="CHEBI:29105"/>
    </cofactor>
</comment>
<comment type="similarity">
    <text evidence="3">Belongs to the Nudix hydrolase family. NudC subfamily.</text>
</comment>
<keyword evidence="5" id="KW-0378">Hydrolase</keyword>
<comment type="cofactor">
    <cofactor evidence="1">
        <name>Mg(2+)</name>
        <dbReference type="ChEBI" id="CHEBI:18420"/>
    </cofactor>
</comment>
<evidence type="ECO:0000313" key="9">
    <source>
        <dbReference type="EMBL" id="CBI04750.1"/>
    </source>
</evidence>
<dbReference type="PANTHER" id="PTHR42904:SF6">
    <property type="entry name" value="NAD-CAPPED RNA HYDROLASE NUDT12"/>
    <property type="match status" value="1"/>
</dbReference>
<comment type="catalytic activity">
    <reaction evidence="7">
        <text>a 5'-end NAD(+)-phospho-ribonucleoside in mRNA + H2O = a 5'-end phospho-adenosine-phospho-ribonucleoside in mRNA + beta-nicotinamide D-ribonucleotide + 2 H(+)</text>
        <dbReference type="Rhea" id="RHEA:60876"/>
        <dbReference type="Rhea" id="RHEA-COMP:15698"/>
        <dbReference type="Rhea" id="RHEA-COMP:15719"/>
        <dbReference type="ChEBI" id="CHEBI:14649"/>
        <dbReference type="ChEBI" id="CHEBI:15377"/>
        <dbReference type="ChEBI" id="CHEBI:15378"/>
        <dbReference type="ChEBI" id="CHEBI:144029"/>
        <dbReference type="ChEBI" id="CHEBI:144051"/>
    </reaction>
    <physiologicalReaction direction="left-to-right" evidence="7">
        <dbReference type="Rhea" id="RHEA:60877"/>
    </physiologicalReaction>
</comment>
<protein>
    <recommendedName>
        <fullName evidence="8">Nudix hydrolase domain-containing protein</fullName>
    </recommendedName>
</protein>
<evidence type="ECO:0000256" key="7">
    <source>
        <dbReference type="ARBA" id="ARBA00023679"/>
    </source>
</evidence>
<keyword evidence="4" id="KW-0479">Metal-binding</keyword>
<reference evidence="9" key="1">
    <citation type="submission" date="2009-10" db="EMBL/GenBank/DDBJ databases">
        <title>Diversity of trophic interactions inside an arsenic-rich microbial ecosystem.</title>
        <authorList>
            <person name="Bertin P.N."/>
            <person name="Heinrich-Salmeron A."/>
            <person name="Pelletier E."/>
            <person name="Goulhen-Chollet F."/>
            <person name="Arsene-Ploetze F."/>
            <person name="Gallien S."/>
            <person name="Calteau A."/>
            <person name="Vallenet D."/>
            <person name="Casiot C."/>
            <person name="Chane-Woon-Ming B."/>
            <person name="Giloteaux L."/>
            <person name="Barakat M."/>
            <person name="Bonnefoy V."/>
            <person name="Bruneel O."/>
            <person name="Chandler M."/>
            <person name="Cleiss J."/>
            <person name="Duran R."/>
            <person name="Elbaz-Poulichet F."/>
            <person name="Fonknechten N."/>
            <person name="Lauga B."/>
            <person name="Mornico D."/>
            <person name="Ortet P."/>
            <person name="Schaeffer C."/>
            <person name="Siguier P."/>
            <person name="Alexander Thil Smith A."/>
            <person name="Van Dorsselaer A."/>
            <person name="Weissenbach J."/>
            <person name="Medigue C."/>
            <person name="Le Paslier D."/>
        </authorList>
    </citation>
    <scope>NUCLEOTIDE SEQUENCE</scope>
</reference>
<dbReference type="InterPro" id="IPR050241">
    <property type="entry name" value="NAD-cap_RNA_hydrolase_NudC"/>
</dbReference>
<feature type="domain" description="Nudix hydrolase" evidence="8">
    <location>
        <begin position="47"/>
        <end position="171"/>
    </location>
</feature>
<name>E6QC24_9ZZZZ</name>
<evidence type="ECO:0000256" key="2">
    <source>
        <dbReference type="ARBA" id="ARBA00001947"/>
    </source>
</evidence>
<dbReference type="AlphaFoldDB" id="E6QC24"/>
<dbReference type="InterPro" id="IPR015797">
    <property type="entry name" value="NUDIX_hydrolase-like_dom_sf"/>
</dbReference>
<dbReference type="SUPFAM" id="SSF55811">
    <property type="entry name" value="Nudix"/>
    <property type="match status" value="1"/>
</dbReference>
<dbReference type="Gene3D" id="3.90.79.10">
    <property type="entry name" value="Nucleoside Triphosphate Pyrophosphohydrolase"/>
    <property type="match status" value="1"/>
</dbReference>
<dbReference type="GO" id="GO:0046872">
    <property type="term" value="F:metal ion binding"/>
    <property type="evidence" value="ECO:0007669"/>
    <property type="project" value="UniProtKB-KW"/>
</dbReference>
<organism evidence="9">
    <name type="scientific">mine drainage metagenome</name>
    <dbReference type="NCBI Taxonomy" id="410659"/>
    <lineage>
        <taxon>unclassified sequences</taxon>
        <taxon>metagenomes</taxon>
        <taxon>ecological metagenomes</taxon>
    </lineage>
</organism>
<gene>
    <name evidence="9" type="ORF">CARN5_1793</name>
</gene>
<dbReference type="Pfam" id="PF00293">
    <property type="entry name" value="NUDIX"/>
    <property type="match status" value="1"/>
</dbReference>
<keyword evidence="6" id="KW-0460">Magnesium</keyword>
<dbReference type="GO" id="GO:0019677">
    <property type="term" value="P:NAD+ catabolic process"/>
    <property type="evidence" value="ECO:0007669"/>
    <property type="project" value="TreeGrafter"/>
</dbReference>
<dbReference type="GO" id="GO:0005829">
    <property type="term" value="C:cytosol"/>
    <property type="evidence" value="ECO:0007669"/>
    <property type="project" value="TreeGrafter"/>
</dbReference>
<evidence type="ECO:0000259" key="8">
    <source>
        <dbReference type="PROSITE" id="PS51462"/>
    </source>
</evidence>
<dbReference type="InterPro" id="IPR000086">
    <property type="entry name" value="NUDIX_hydrolase_dom"/>
</dbReference>
<sequence length="190" mass="21452">MFNIFREVQLRMKYCPQCANELQGRVIDGISRLACPSSECGFVHWDNPIPVVAGLIYRDGKYIIARNTKWPSGMFSLVTGFLEKDETPEQAILREVQEELGVLGKNIEFIGHYALPELNQLIMAFAVEGHGEIRLSDEIAEIKVLSQSELSMYDFGRLDLTSKIVAQWLKMPNTAFERAAPKAAHPSIEH</sequence>
<evidence type="ECO:0000256" key="1">
    <source>
        <dbReference type="ARBA" id="ARBA00001946"/>
    </source>
</evidence>
<dbReference type="PANTHER" id="PTHR42904">
    <property type="entry name" value="NUDIX HYDROLASE, NUDC SUBFAMILY"/>
    <property type="match status" value="1"/>
</dbReference>
<evidence type="ECO:0000256" key="6">
    <source>
        <dbReference type="ARBA" id="ARBA00022842"/>
    </source>
</evidence>
<evidence type="ECO:0000256" key="4">
    <source>
        <dbReference type="ARBA" id="ARBA00022723"/>
    </source>
</evidence>